<organismHost>
    <name type="scientific">Lepidoptera</name>
    <name type="common">moths &amp; butterflies</name>
    <dbReference type="NCBI Taxonomy" id="7088"/>
</organismHost>
<accession>A0A1B1MQT8</accession>
<reference evidence="1" key="1">
    <citation type="journal article" date="2016" name="J. Invertebr. Pathol.">
        <title>An alphabaculovirus isolated from dead Lymantria dispar larvae shows high genetic similarity to baculovirus previously isolated from Lymantria monacha - An example of adaptation to a new host.</title>
        <authorList>
            <person name="Rabalski L."/>
            <person name="Krejmer-Rabalska M."/>
            <person name="Skrzecz I."/>
            <person name="Wasag B."/>
            <person name="Szewczyk B."/>
        </authorList>
    </citation>
    <scope>NUCLEOTIDE SEQUENCE</scope>
    <source>
        <strain evidence="1">BNP</strain>
    </source>
</reference>
<evidence type="ECO:0000313" key="1">
    <source>
        <dbReference type="EMBL" id="ANS70952.1"/>
    </source>
</evidence>
<proteinExistence type="predicted"/>
<dbReference type="EMBL" id="KU377538">
    <property type="protein sequence ID" value="ANS70952.1"/>
    <property type="molecule type" value="Genomic_DNA"/>
</dbReference>
<protein>
    <submittedName>
        <fullName evidence="1">Uncharacterized protein</fullName>
    </submittedName>
</protein>
<sequence>MALENNHRLLEQAMKLPIVEPKSVLLSGISRRPLRRSILWQYRPSQLYVPFKYNSKIVLPEVENAVVWTKSPRFTIMRRLRRGFTTKTLDERLVEVCGFEFVDVQRLSSRGIELDDACNTEDRVLVAHKNRVLFLLKHKYIF</sequence>
<name>A0A1B1MQT8_NPVLD</name>
<organism evidence="1">
    <name type="scientific">Lymantria dispar multicapsid nuclear polyhedrosis virus</name>
    <name type="common">LdMNPV</name>
    <dbReference type="NCBI Taxonomy" id="10449"/>
    <lineage>
        <taxon>Viruses</taxon>
        <taxon>Viruses incertae sedis</taxon>
        <taxon>Naldaviricetes</taxon>
        <taxon>Lefavirales</taxon>
        <taxon>Baculoviridae</taxon>
        <taxon>Alphabaculovirus</taxon>
        <taxon>Alphabaculovirus lydisparis</taxon>
    </lineage>
</organism>